<evidence type="ECO:0000313" key="1">
    <source>
        <dbReference type="EMBL" id="SUZ63492.1"/>
    </source>
</evidence>
<name>A0A381P960_9ZZZZ</name>
<reference evidence="1" key="1">
    <citation type="submission" date="2018-05" db="EMBL/GenBank/DDBJ databases">
        <authorList>
            <person name="Lanie J.A."/>
            <person name="Ng W.-L."/>
            <person name="Kazmierczak K.M."/>
            <person name="Andrzejewski T.M."/>
            <person name="Davidsen T.M."/>
            <person name="Wayne K.J."/>
            <person name="Tettelin H."/>
            <person name="Glass J.I."/>
            <person name="Rusch D."/>
            <person name="Podicherti R."/>
            <person name="Tsui H.-C.T."/>
            <person name="Winkler M.E."/>
        </authorList>
    </citation>
    <scope>NUCLEOTIDE SEQUENCE</scope>
</reference>
<accession>A0A381P960</accession>
<protein>
    <submittedName>
        <fullName evidence="1">Uncharacterized protein</fullName>
    </submittedName>
</protein>
<gene>
    <name evidence="1" type="ORF">METZ01_LOCUS16346</name>
</gene>
<organism evidence="1">
    <name type="scientific">marine metagenome</name>
    <dbReference type="NCBI Taxonomy" id="408172"/>
    <lineage>
        <taxon>unclassified sequences</taxon>
        <taxon>metagenomes</taxon>
        <taxon>ecological metagenomes</taxon>
    </lineage>
</organism>
<sequence length="41" mass="4262">MLSCDRSISIGPPVGESYSLPGPHAVTTTMMPKMTAAAEIL</sequence>
<dbReference type="AlphaFoldDB" id="A0A381P960"/>
<proteinExistence type="predicted"/>
<dbReference type="EMBL" id="UINC01000917">
    <property type="protein sequence ID" value="SUZ63492.1"/>
    <property type="molecule type" value="Genomic_DNA"/>
</dbReference>